<gene>
    <name evidence="1" type="ORF">MM415B03374_0007</name>
</gene>
<sequence>MLTNEYNELCHTIRNVSTNLAGISKKIAKCSNCNIHISEINTLCNRLEQELNKFTKLFKHITIEVVDGQERIFYK</sequence>
<proteinExistence type="predicted"/>
<name>A0A6M3LAL8_9ZZZZ</name>
<reference evidence="1" key="1">
    <citation type="submission" date="2020-03" db="EMBL/GenBank/DDBJ databases">
        <title>The deep terrestrial virosphere.</title>
        <authorList>
            <person name="Holmfeldt K."/>
            <person name="Nilsson E."/>
            <person name="Simone D."/>
            <person name="Lopez-Fernandez M."/>
            <person name="Wu X."/>
            <person name="de Brujin I."/>
            <person name="Lundin D."/>
            <person name="Andersson A."/>
            <person name="Bertilsson S."/>
            <person name="Dopson M."/>
        </authorList>
    </citation>
    <scope>NUCLEOTIDE SEQUENCE</scope>
    <source>
        <strain evidence="1">MM415B03374</strain>
    </source>
</reference>
<dbReference type="EMBL" id="MT142985">
    <property type="protein sequence ID" value="QJA91399.1"/>
    <property type="molecule type" value="Genomic_DNA"/>
</dbReference>
<organism evidence="1">
    <name type="scientific">viral metagenome</name>
    <dbReference type="NCBI Taxonomy" id="1070528"/>
    <lineage>
        <taxon>unclassified sequences</taxon>
        <taxon>metagenomes</taxon>
        <taxon>organismal metagenomes</taxon>
    </lineage>
</organism>
<dbReference type="AlphaFoldDB" id="A0A6M3LAL8"/>
<protein>
    <submittedName>
        <fullName evidence="1">Uncharacterized protein</fullName>
    </submittedName>
</protein>
<evidence type="ECO:0000313" key="1">
    <source>
        <dbReference type="EMBL" id="QJA91399.1"/>
    </source>
</evidence>
<accession>A0A6M3LAL8</accession>